<evidence type="ECO:0000256" key="2">
    <source>
        <dbReference type="ARBA" id="ARBA00003690"/>
    </source>
</evidence>
<dbReference type="PRINTS" id="PR00385">
    <property type="entry name" value="P450"/>
</dbReference>
<keyword evidence="12" id="KW-0503">Monooxygenase</keyword>
<dbReference type="Pfam" id="PF00067">
    <property type="entry name" value="p450"/>
    <property type="match status" value="6"/>
</dbReference>
<dbReference type="GO" id="GO:0005506">
    <property type="term" value="F:iron ion binding"/>
    <property type="evidence" value="ECO:0007669"/>
    <property type="project" value="InterPro"/>
</dbReference>
<keyword evidence="11 14" id="KW-0408">Iron</keyword>
<keyword evidence="9" id="KW-0492">Microsome</keyword>
<evidence type="ECO:0000256" key="6">
    <source>
        <dbReference type="ARBA" id="ARBA00022617"/>
    </source>
</evidence>
<keyword evidence="8" id="KW-0256">Endoplasmic reticulum</keyword>
<keyword evidence="13 15" id="KW-0472">Membrane</keyword>
<feature type="transmembrane region" description="Helical" evidence="15">
    <location>
        <begin position="923"/>
        <end position="942"/>
    </location>
</feature>
<evidence type="ECO:0000256" key="8">
    <source>
        <dbReference type="ARBA" id="ARBA00022824"/>
    </source>
</evidence>
<dbReference type="GO" id="GO:0004497">
    <property type="term" value="F:monooxygenase activity"/>
    <property type="evidence" value="ECO:0007669"/>
    <property type="project" value="UniProtKB-KW"/>
</dbReference>
<dbReference type="PANTHER" id="PTHR24292:SF84">
    <property type="entry name" value="CYTOCHROME P450 28A5-RELATED"/>
    <property type="match status" value="1"/>
</dbReference>
<dbReference type="PANTHER" id="PTHR24292">
    <property type="entry name" value="CYTOCHROME P450"/>
    <property type="match status" value="1"/>
</dbReference>
<dbReference type="GO" id="GO:0016705">
    <property type="term" value="F:oxidoreductase activity, acting on paired donors, with incorporation or reduction of molecular oxygen"/>
    <property type="evidence" value="ECO:0007669"/>
    <property type="project" value="InterPro"/>
</dbReference>
<evidence type="ECO:0000256" key="13">
    <source>
        <dbReference type="ARBA" id="ARBA00023136"/>
    </source>
</evidence>
<evidence type="ECO:0000256" key="1">
    <source>
        <dbReference type="ARBA" id="ARBA00001971"/>
    </source>
</evidence>
<dbReference type="FunFam" id="1.10.630.10:FF:000182">
    <property type="entry name" value="Cytochrome P450 3A4"/>
    <property type="match status" value="1"/>
</dbReference>
<evidence type="ECO:0000256" key="12">
    <source>
        <dbReference type="ARBA" id="ARBA00023033"/>
    </source>
</evidence>
<dbReference type="EMBL" id="CVRI01000046">
    <property type="protein sequence ID" value="CRK97114.1"/>
    <property type="molecule type" value="Genomic_DNA"/>
</dbReference>
<reference evidence="16 17" key="1">
    <citation type="submission" date="2015-04" db="EMBL/GenBank/DDBJ databases">
        <authorList>
            <person name="Syromyatnikov M.Y."/>
            <person name="Popov V.N."/>
        </authorList>
    </citation>
    <scope>NUCLEOTIDE SEQUENCE [LARGE SCALE GENOMIC DNA]</scope>
</reference>
<keyword evidence="6 14" id="KW-0349">Heme</keyword>
<dbReference type="InterPro" id="IPR050476">
    <property type="entry name" value="Insect_CytP450_Detox"/>
</dbReference>
<dbReference type="InterPro" id="IPR002403">
    <property type="entry name" value="Cyt_P450_E_grp-IV"/>
</dbReference>
<comment type="subcellular location">
    <subcellularLocation>
        <location evidence="4">Endoplasmic reticulum membrane</location>
        <topology evidence="4">Peripheral membrane protein</topology>
    </subcellularLocation>
    <subcellularLocation>
        <location evidence="3">Microsome membrane</location>
        <topology evidence="3">Peripheral membrane protein</topology>
    </subcellularLocation>
</comment>
<dbReference type="Proteomes" id="UP000183832">
    <property type="component" value="Unassembled WGS sequence"/>
</dbReference>
<comment type="similarity">
    <text evidence="5">Belongs to the cytochrome P450 family.</text>
</comment>
<feature type="transmembrane region" description="Helical" evidence="15">
    <location>
        <begin position="2434"/>
        <end position="2463"/>
    </location>
</feature>
<keyword evidence="17" id="KW-1185">Reference proteome</keyword>
<dbReference type="CDD" id="cd11056">
    <property type="entry name" value="CYP6-like"/>
    <property type="match status" value="6"/>
</dbReference>
<evidence type="ECO:0000256" key="11">
    <source>
        <dbReference type="ARBA" id="ARBA00023004"/>
    </source>
</evidence>
<keyword evidence="15" id="KW-0812">Transmembrane</keyword>
<feature type="transmembrane region" description="Helical" evidence="15">
    <location>
        <begin position="1909"/>
        <end position="1930"/>
    </location>
</feature>
<dbReference type="SUPFAM" id="SSF48264">
    <property type="entry name" value="Cytochrome P450"/>
    <property type="match status" value="6"/>
</dbReference>
<evidence type="ECO:0000256" key="14">
    <source>
        <dbReference type="PIRSR" id="PIRSR602403-1"/>
    </source>
</evidence>
<dbReference type="InterPro" id="IPR001128">
    <property type="entry name" value="Cyt_P450"/>
</dbReference>
<dbReference type="GO" id="GO:0020037">
    <property type="term" value="F:heme binding"/>
    <property type="evidence" value="ECO:0007669"/>
    <property type="project" value="InterPro"/>
</dbReference>
<dbReference type="STRING" id="568069.A0A1J1IBJ6"/>
<comment type="function">
    <text evidence="2">May be involved in the metabolism of insect hormones and in the breakdown of synthetic insecticides.</text>
</comment>
<dbReference type="FunFam" id="1.10.630.10:FF:000042">
    <property type="entry name" value="Cytochrome P450"/>
    <property type="match status" value="3"/>
</dbReference>
<evidence type="ECO:0000256" key="15">
    <source>
        <dbReference type="SAM" id="Phobius"/>
    </source>
</evidence>
<dbReference type="PROSITE" id="PS00086">
    <property type="entry name" value="CYTOCHROME_P450"/>
    <property type="match status" value="6"/>
</dbReference>
<evidence type="ECO:0000256" key="4">
    <source>
        <dbReference type="ARBA" id="ARBA00004406"/>
    </source>
</evidence>
<dbReference type="OrthoDB" id="2789670at2759"/>
<evidence type="ECO:0000256" key="10">
    <source>
        <dbReference type="ARBA" id="ARBA00023002"/>
    </source>
</evidence>
<sequence>MWFWIIAVVIILALVYYWYTLKYGYFSAQGIVAADPCFPLGNTPSMFTGKRNATYDIDDLYQQFRGKAPFIGYFEMRTPTFLLIDPEAIKSVMVQNFRNFRDNGFSKFIDKDKDPLFGRNPFMLRGDEWKEKRAEITPAFTQNRIKALFPLVEEILGRFTNYIKTECNKQPTEPLEAREICAKYTTDVVSSCVFNADAESFTKEKPEIREMGKKIFDFDPLMMAAFMLYSIFPFMTKYVKVSMVKPQVSDFFTNLMIQAIEVRQKSGIQRDDYLAHLISLRNRKEISELDMAAHGVTFFIDGFETSSVALACIFYEIASNKKVQDKLRDEIKTLYDDNGKMIYEKMLEHEYLDQVFYEVLRLHPPVTMTNRECNEEIEFENIKGKKVKLRVGDSFAIPIYSIQRDPEFYPEPEKFIPERFDPEHGGVKAFKDKGVLLPFGDGPRICLGQRFALMQTKAAIVEIVKNFEMTVNEKTKLPLIMDPKAFVNVKLGGLWLNFKPYKKLSKQGFDGPKVCFPFGNAKSSILRQRNEVYDIDDVYREFSKKAEICSYFVMFSPHLLALDPKIIKQIMISEFKYFSDNNFTVDAKIDPVIALNPFWMKSSAWKMKRSQLSPSMTPIKLKVMYPLIIEGTKTLVEATKRGIRNDKNKEFDARDISSRYCCDTISSCLFGADAQSFTSDNSVYLTNGRKMLSGIRDKEVGRHIFPPKAFPQDAETFFVEITKEAIKYRMESKTNQDDFLSQLISLKVKHDLSDNEAGAYCVTLFLDAFETASLALHLALYELGKSQDVQNKLRREIEENLEGKEFLTYEKLLELPYLDQIFYEVLRLHPPLQTTSRVCNDDCELTSAKDRKIKIKKGSVVVIPIYSIQRDARYYNNPENFNPERFNIEHGGVKAFKELGVLIPFGDGPRICLGMRRSLESNMFAIIFSILLVILAILYFAISMRFKYFSRHGVIGPKPKFPYGNIKESFKGTRNVVYDIDEIYRHYKGKAPFIGMFMMFTPYFLIIDPEIVKQVLIKSFKNFRNNDFYASKKKDPLMSRNPFIARDDEWKQLRSQTAPALTVNKLKSVYPLILDGANNMINFIKQELKTEDHKAFDAREITLRYTCDVMSNCIFGSDAASFQSEKPLILELGKNMIAGIKDSIMGMLPKPLIPPSYGNDFIQIMTDAINYREKNESARDDILAHIIAIKQKKGQSDVEAAAHGWTVFMDSYDTTAIVCHMALYHLAKDKRVQDKLREEIIENIDENAVLSYGKLIELPYLDQVLYEVLRLHPPLMFTTKVCNEDTEIDAGKGHKFMMKKGSVAMISTHSIHLDPEYYADPHGFVPERFDDEHGGVKNFRDRCVLIPFGDGPRICLGMKLGSVLVKSIIAETLKNFEMTVDDATPENWKIGASEFLNLPDTKLQLNFTPFYISRSETFKWKSCVIIKMVFLYLILAVLVLAYIFLTWNFDYWSKRGVPAMKAKILLGNLPSIILRNEHITYGMDRIYDEYKGKTPFIGILQITSPRLVLLEPELVKSVMVKNFKSFHDNEFGDILSKSENPLFSKNPFLLQGEEWKDKRAEITPAFTASRLKALYPLIEDVQGRMIAYVGEQARKKQSQEARELCAKFTIDVVSSAIFGIDANSFSEDNPKIREMAKQLLAPSGIFIFKMMLAASIPFLKHVLSLRFAPVVCENFFVDLMEQALKYREENKIQREDFLEYLIQLKSKKGIQHIDMVSHTISFFTDGFDTSSVAIAHVLYELGRNKNAQDKLRDEVDKHCDADGKINFETINEMPYLDQVWNETLRMHPPATFLSRKCTEACELEFEGKKAPIELGMNVYIPVSQFHYDPEYYPEPEKFKPERFDPENGGTKAFKEKGIFLPFGDGPRICLGMKFAQAQSKVAIAGIIRNFQISVNPKTSEKPIIDPKEFLNMLMLILVVIGLLTALYSYLTWNFEYWSSRGVLSPKPKVLFSCFKEWIQRKSHATDILSRLYNDYKGRANFIGMYQMREPRLLILKPELVKEILVKKFKNFHDNEFSLILNTKDNPLFARNPFLSRDQEWKERRSEISPGFSTNRMKVLFPCIQNVCANLKATINDDFKHPFEAKDLATKFTTDTVASCIFGIEGNSFKDADSELRQMSKRLTRPPIKTFIKMFLVAIIPPLRDYLTLSFVPDDANNFFMNLIKQAVDYRIKNKINRDDYLDFLINLQNKKGLSSTDFAGHSMTFFSDGLETSSVTIAHTLYELARNVRVQENLRKEIHEFAERNDEITFEILHEMPYLDQVLNESLRLHPPFTAISKECTEATELEYMKGINVNIEKGVNVYLPLYQIQRDAEYYPKPEEFIPERFDPEIGGVKKFKEQGIFLTFGDGPRICLGMKFAVMQTKAAIVEIIKNFKITVNEKTPKKLKIDPEESLNIKKGGLWLNFKPAKIFHSISFGKFNEEDKLPLYCKEKIFAMWCEGFCGVFINILLIIFSVVGFHYFYLLWNSDYWKKRGVFCPDSKSLFGNLPGQVNGKRNIAYDTEDLYKEYKEKYPYIGIYMFREPQLLVFDPEIIKDITVKYFKYFQATEFYGKIDKESDPLFGNHPFFLTGDEWKTKRTELSPAFTNTRIKAIFPTALDVSHKMISYIKKEISKDDFDGFDAKDLSARFTISIVSNSVYNVDPKSFEGQESEILKRGLEFASPTKQFMIKNLLMQIYPFLKKYLKLSFSKEGADQFFIALMNNAIKHRQENKIQSADYLDHLMNLKNKKEISDHDLAAHGASFLVDGFDTSSSSMVSALKELAENKEVQDRLREEINNAMPNEEDFTYDNIINLPYLDQVWNESLRLNSVVAVLRRQCTEPVEIELPKDKKLFIDKGFVIGFPVHSIHRDPEYYPNPDKFDPDRFAPENGGFKSYMERGVFLTFGYGPRICPGNRFANAQSKIALAAIIKNFEVSINPKSPKEYIFHPQAIINTLLGCYIDMKEVKRN</sequence>
<feature type="transmembrane region" description="Helical" evidence="15">
    <location>
        <begin position="1424"/>
        <end position="1445"/>
    </location>
</feature>
<proteinExistence type="inferred from homology"/>
<keyword evidence="7 14" id="KW-0479">Metal-binding</keyword>
<comment type="cofactor">
    <cofactor evidence="1 14">
        <name>heme</name>
        <dbReference type="ChEBI" id="CHEBI:30413"/>
    </cofactor>
</comment>
<name>A0A1J1IBJ6_9DIPT</name>
<dbReference type="InterPro" id="IPR017972">
    <property type="entry name" value="Cyt_P450_CS"/>
</dbReference>
<dbReference type="Gene3D" id="1.10.630.10">
    <property type="entry name" value="Cytochrome P450"/>
    <property type="match status" value="6"/>
</dbReference>
<protein>
    <submittedName>
        <fullName evidence="16">CLUMA_CG010454, isoform A</fullName>
    </submittedName>
</protein>
<dbReference type="GO" id="GO:0005789">
    <property type="term" value="C:endoplasmic reticulum membrane"/>
    <property type="evidence" value="ECO:0007669"/>
    <property type="project" value="UniProtKB-SubCell"/>
</dbReference>
<accession>A0A1J1IBJ6</accession>
<keyword evidence="10" id="KW-0560">Oxidoreductase</keyword>
<feature type="transmembrane region" description="Helical" evidence="15">
    <location>
        <begin position="6"/>
        <end position="21"/>
    </location>
</feature>
<dbReference type="PRINTS" id="PR00465">
    <property type="entry name" value="EP450IV"/>
</dbReference>
<evidence type="ECO:0000313" key="16">
    <source>
        <dbReference type="EMBL" id="CRK97114.1"/>
    </source>
</evidence>
<feature type="transmembrane region" description="Helical" evidence="15">
    <location>
        <begin position="1640"/>
        <end position="1659"/>
    </location>
</feature>
<evidence type="ECO:0000256" key="5">
    <source>
        <dbReference type="ARBA" id="ARBA00010617"/>
    </source>
</evidence>
<evidence type="ECO:0000256" key="9">
    <source>
        <dbReference type="ARBA" id="ARBA00022848"/>
    </source>
</evidence>
<evidence type="ECO:0000256" key="3">
    <source>
        <dbReference type="ARBA" id="ARBA00004174"/>
    </source>
</evidence>
<evidence type="ECO:0000313" key="17">
    <source>
        <dbReference type="Proteomes" id="UP000183832"/>
    </source>
</evidence>
<keyword evidence="15" id="KW-1133">Transmembrane helix</keyword>
<organism evidence="16 17">
    <name type="scientific">Clunio marinus</name>
    <dbReference type="NCBI Taxonomy" id="568069"/>
    <lineage>
        <taxon>Eukaryota</taxon>
        <taxon>Metazoa</taxon>
        <taxon>Ecdysozoa</taxon>
        <taxon>Arthropoda</taxon>
        <taxon>Hexapoda</taxon>
        <taxon>Insecta</taxon>
        <taxon>Pterygota</taxon>
        <taxon>Neoptera</taxon>
        <taxon>Endopterygota</taxon>
        <taxon>Diptera</taxon>
        <taxon>Nematocera</taxon>
        <taxon>Chironomoidea</taxon>
        <taxon>Chironomidae</taxon>
        <taxon>Clunio</taxon>
    </lineage>
</organism>
<gene>
    <name evidence="16" type="ORF">CLUMA_CG010454</name>
</gene>
<dbReference type="InterPro" id="IPR036396">
    <property type="entry name" value="Cyt_P450_sf"/>
</dbReference>
<feature type="binding site" description="axial binding residue" evidence="14">
    <location>
        <position position="2890"/>
    </location>
    <ligand>
        <name>heme</name>
        <dbReference type="ChEBI" id="CHEBI:30413"/>
    </ligand>
    <ligandPart>
        <name>Fe</name>
        <dbReference type="ChEBI" id="CHEBI:18248"/>
    </ligandPart>
</feature>
<feature type="transmembrane region" description="Helical" evidence="15">
    <location>
        <begin position="991"/>
        <end position="1007"/>
    </location>
</feature>
<evidence type="ECO:0000256" key="7">
    <source>
        <dbReference type="ARBA" id="ARBA00022723"/>
    </source>
</evidence>